<dbReference type="RefSeq" id="WP_279298984.1">
    <property type="nucleotide sequence ID" value="NZ_JAOTIF010000021.1"/>
</dbReference>
<evidence type="ECO:0000313" key="2">
    <source>
        <dbReference type="Proteomes" id="UP001155483"/>
    </source>
</evidence>
<name>A0A9X2XY40_9BACT</name>
<evidence type="ECO:0000313" key="1">
    <source>
        <dbReference type="EMBL" id="MCU7551546.1"/>
    </source>
</evidence>
<reference evidence="1" key="2">
    <citation type="submission" date="2023-04" db="EMBL/GenBank/DDBJ databases">
        <title>Paracnuella aquatica gen. nov., sp. nov., a member of the family Chitinophagaceae isolated from a hot spring.</title>
        <authorList>
            <person name="Wang C."/>
        </authorList>
    </citation>
    <scope>NUCLEOTIDE SEQUENCE</scope>
    <source>
        <strain evidence="1">LB-8</strain>
    </source>
</reference>
<protein>
    <submittedName>
        <fullName evidence="1">Uncharacterized protein</fullName>
    </submittedName>
</protein>
<gene>
    <name evidence="1" type="ORF">OCK74_20665</name>
</gene>
<dbReference type="EMBL" id="JAOTIF010000021">
    <property type="protein sequence ID" value="MCU7551546.1"/>
    <property type="molecule type" value="Genomic_DNA"/>
</dbReference>
<sequence>MKIKIFFPILLFLSSITYSQNIVGFWYGNANITNGGSANNYLIELILKQNQGNVQGILNYYFRNTFRSIQLNGSYNPTTRKLALQNIPITYFASTSTMEVDCMMDFIATLRVAQAGSILNGTFMSKKEYRATCPEISFNLALDKNISQHDSVVTAIKEFKEVYQVWQPAPEDTIVAATVIQRPVVNYVVNAQYKERDKVVEKEILVDADSVTVDFYDNGEVDGDSISVFYNDQLITFNRKLSTRSIQFRLGLDPTKEVNEITMFADNLGSIPPNTALMLVNDGKNRFDIRLSSNLQKSATVRLKRKPVANTSSTSGAHP</sequence>
<comment type="caution">
    <text evidence="1">The sequence shown here is derived from an EMBL/GenBank/DDBJ whole genome shotgun (WGS) entry which is preliminary data.</text>
</comment>
<accession>A0A9X2XY40</accession>
<dbReference type="Proteomes" id="UP001155483">
    <property type="component" value="Unassembled WGS sequence"/>
</dbReference>
<keyword evidence="2" id="KW-1185">Reference proteome</keyword>
<reference evidence="1" key="1">
    <citation type="submission" date="2022-09" db="EMBL/GenBank/DDBJ databases">
        <authorList>
            <person name="Yuan C."/>
            <person name="Ke Z."/>
        </authorList>
    </citation>
    <scope>NUCLEOTIDE SEQUENCE</scope>
    <source>
        <strain evidence="1">LB-8</strain>
    </source>
</reference>
<organism evidence="1 2">
    <name type="scientific">Paraflavisolibacter caeni</name>
    <dbReference type="NCBI Taxonomy" id="2982496"/>
    <lineage>
        <taxon>Bacteria</taxon>
        <taxon>Pseudomonadati</taxon>
        <taxon>Bacteroidota</taxon>
        <taxon>Chitinophagia</taxon>
        <taxon>Chitinophagales</taxon>
        <taxon>Chitinophagaceae</taxon>
        <taxon>Paraflavisolibacter</taxon>
    </lineage>
</organism>
<dbReference type="AlphaFoldDB" id="A0A9X2XY40"/>
<proteinExistence type="predicted"/>